<name>A0A1L6RCC5_9LACO</name>
<dbReference type="InterPro" id="IPR006432">
    <property type="entry name" value="Phage_portal_A118-type"/>
</dbReference>
<dbReference type="Proteomes" id="UP000185473">
    <property type="component" value="Chromosome"/>
</dbReference>
<evidence type="ECO:0000313" key="2">
    <source>
        <dbReference type="Proteomes" id="UP000185473"/>
    </source>
</evidence>
<protein>
    <submittedName>
        <fullName evidence="1">Phage minor capsid protein</fullName>
    </submittedName>
</protein>
<evidence type="ECO:0000313" key="1">
    <source>
        <dbReference type="EMBL" id="APS42185.1"/>
    </source>
</evidence>
<reference evidence="1 2" key="1">
    <citation type="submission" date="2016-02" db="EMBL/GenBank/DDBJ databases">
        <title>Complete Genome Sequence of Weissella jogaejeotgali FOL01.</title>
        <authorList>
            <person name="Lee J.-H."/>
            <person name="Ku H.-J."/>
        </authorList>
    </citation>
    <scope>NUCLEOTIDE SEQUENCE [LARGE SCALE GENOMIC DNA]</scope>
    <source>
        <strain evidence="1 2">FOL01</strain>
    </source>
</reference>
<organism evidence="1 2">
    <name type="scientific">Weissella jogaejeotgali</name>
    <dbReference type="NCBI Taxonomy" id="1631871"/>
    <lineage>
        <taxon>Bacteria</taxon>
        <taxon>Bacillati</taxon>
        <taxon>Bacillota</taxon>
        <taxon>Bacilli</taxon>
        <taxon>Lactobacillales</taxon>
        <taxon>Lactobacillaceae</taxon>
        <taxon>Weissella</taxon>
    </lineage>
</organism>
<dbReference type="AlphaFoldDB" id="A0A1L6RCC5"/>
<dbReference type="NCBIfam" id="TIGR01542">
    <property type="entry name" value="A118_put_portal"/>
    <property type="match status" value="1"/>
</dbReference>
<gene>
    <name evidence="1" type="ORF">FOL01_1326</name>
</gene>
<dbReference type="Pfam" id="PF05133">
    <property type="entry name" value="SPP1_portal"/>
    <property type="match status" value="1"/>
</dbReference>
<proteinExistence type="predicted"/>
<dbReference type="KEGG" id="wjo:FOL01_1326"/>
<dbReference type="InterPro" id="IPR021145">
    <property type="entry name" value="Portal_protein_SPP1_Gp6-like"/>
</dbReference>
<dbReference type="EMBL" id="CP014332">
    <property type="protein sequence ID" value="APS42185.1"/>
    <property type="molecule type" value="Genomic_DNA"/>
</dbReference>
<keyword evidence="2" id="KW-1185">Reference proteome</keyword>
<accession>A0A1L6RCC5</accession>
<sequence>MGVINTLTNITDHPRIGVSEAEYDRIRENLKYFEGKFKDVTYRNTYGEIRHRPYTSLNMAQVLVRRMASLLVNEQMTFTIADNKSADEYVHDVFSKNDFIKNFERYLESGLALGGLAMRPYVDGDEIKIAYVQAPVFFPLQSNANDISEAAIATKTTTVEGQNTVYWTLLEFHSWNGTKYVIDNELYRSMDDNAVGVRQTLSANEIYANLADHSELDNFTRPLFVYLKPFGFNNRDITSPLGLSIFDNARSTLRQINDAYDQFH</sequence>
<dbReference type="STRING" id="1631871.FOL01_1326"/>